<name>A0ACB9PEQ8_BAUVA</name>
<keyword evidence="2" id="KW-1185">Reference proteome</keyword>
<comment type="caution">
    <text evidence="1">The sequence shown here is derived from an EMBL/GenBank/DDBJ whole genome shotgun (WGS) entry which is preliminary data.</text>
</comment>
<evidence type="ECO:0000313" key="2">
    <source>
        <dbReference type="Proteomes" id="UP000828941"/>
    </source>
</evidence>
<evidence type="ECO:0000313" key="1">
    <source>
        <dbReference type="EMBL" id="KAI4346464.1"/>
    </source>
</evidence>
<organism evidence="1 2">
    <name type="scientific">Bauhinia variegata</name>
    <name type="common">Purple orchid tree</name>
    <name type="synonym">Phanera variegata</name>
    <dbReference type="NCBI Taxonomy" id="167791"/>
    <lineage>
        <taxon>Eukaryota</taxon>
        <taxon>Viridiplantae</taxon>
        <taxon>Streptophyta</taxon>
        <taxon>Embryophyta</taxon>
        <taxon>Tracheophyta</taxon>
        <taxon>Spermatophyta</taxon>
        <taxon>Magnoliopsida</taxon>
        <taxon>eudicotyledons</taxon>
        <taxon>Gunneridae</taxon>
        <taxon>Pentapetalae</taxon>
        <taxon>rosids</taxon>
        <taxon>fabids</taxon>
        <taxon>Fabales</taxon>
        <taxon>Fabaceae</taxon>
        <taxon>Cercidoideae</taxon>
        <taxon>Cercideae</taxon>
        <taxon>Bauhiniinae</taxon>
        <taxon>Bauhinia</taxon>
    </lineage>
</organism>
<sequence>MAVFIGPDSSTLLPGFRFNPTDHELVRFYLKLKVCRKFLRLDPIGEIDIYKFVPLDLRGVWKLKSKDLKWYFYATLDRKYANSSRTNRATDRGYWKTTGKDRPVFEGSRNFGMKNTLVYHYGRAPNGCFLLYRLFQKSGAGPRNGEQYCAPFREEEWKDLEAVAAPPANDAGEEAVIIGDSVSVSVEVNNLRIMK</sequence>
<dbReference type="EMBL" id="CM039429">
    <property type="protein sequence ID" value="KAI4346464.1"/>
    <property type="molecule type" value="Genomic_DNA"/>
</dbReference>
<accession>A0ACB9PEQ8</accession>
<proteinExistence type="predicted"/>
<protein>
    <submittedName>
        <fullName evidence="1">Uncharacterized protein</fullName>
    </submittedName>
</protein>
<reference evidence="1 2" key="1">
    <citation type="journal article" date="2022" name="DNA Res.">
        <title>Chromosomal-level genome assembly of the orchid tree Bauhinia variegata (Leguminosae; Cercidoideae) supports the allotetraploid origin hypothesis of Bauhinia.</title>
        <authorList>
            <person name="Zhong Y."/>
            <person name="Chen Y."/>
            <person name="Zheng D."/>
            <person name="Pang J."/>
            <person name="Liu Y."/>
            <person name="Luo S."/>
            <person name="Meng S."/>
            <person name="Qian L."/>
            <person name="Wei D."/>
            <person name="Dai S."/>
            <person name="Zhou R."/>
        </authorList>
    </citation>
    <scope>NUCLEOTIDE SEQUENCE [LARGE SCALE GENOMIC DNA]</scope>
    <source>
        <strain evidence="1">BV-YZ2020</strain>
    </source>
</reference>
<gene>
    <name evidence="1" type="ORF">L6164_007358</name>
</gene>
<dbReference type="Proteomes" id="UP000828941">
    <property type="component" value="Chromosome 4"/>
</dbReference>